<comment type="caution">
    <text evidence="2">The sequence shown here is derived from an EMBL/GenBank/DDBJ whole genome shotgun (WGS) entry which is preliminary data.</text>
</comment>
<name>A0A0F9EDT6_9ZZZZ</name>
<dbReference type="Gene3D" id="3.40.50.410">
    <property type="entry name" value="von Willebrand factor, type A domain"/>
    <property type="match status" value="1"/>
</dbReference>
<dbReference type="EMBL" id="LAZR01025370">
    <property type="protein sequence ID" value="KKL72119.1"/>
    <property type="molecule type" value="Genomic_DNA"/>
</dbReference>
<dbReference type="InterPro" id="IPR036465">
    <property type="entry name" value="vWFA_dom_sf"/>
</dbReference>
<feature type="non-terminal residue" evidence="2">
    <location>
        <position position="277"/>
    </location>
</feature>
<sequence>MNTAANREKFKKAVRRITIGGGTNLVSGLTLGYKEVSSNYNGKYVNRVLFLTDGMGTSTGILDMAQRQRNRGINVSTIGVGTGFDLRLMRDLAENGGGSSRFISDREEMEKTFGSELDRMVVPVANDLYMKLEFLQDVEITGTWGYDGRIKGNTIHYYLSTLHHRDYETILVQVRIPASEITGEVEFARFSLNYSDLRGKKKSLGPYYLSVNFVDTQTPVAGFSDGMVLQSGTMLHFAQALKGIGEMYYSSQIVMDEINQMTNALWEERKDEQDIAY</sequence>
<protein>
    <recommendedName>
        <fullName evidence="1">VWFA domain-containing protein</fullName>
    </recommendedName>
</protein>
<evidence type="ECO:0000313" key="2">
    <source>
        <dbReference type="EMBL" id="KKL72119.1"/>
    </source>
</evidence>
<dbReference type="SUPFAM" id="SSF53300">
    <property type="entry name" value="vWA-like"/>
    <property type="match status" value="1"/>
</dbReference>
<accession>A0A0F9EDT6</accession>
<dbReference type="AlphaFoldDB" id="A0A0F9EDT6"/>
<dbReference type="PROSITE" id="PS50234">
    <property type="entry name" value="VWFA"/>
    <property type="match status" value="1"/>
</dbReference>
<reference evidence="2" key="1">
    <citation type="journal article" date="2015" name="Nature">
        <title>Complex archaea that bridge the gap between prokaryotes and eukaryotes.</title>
        <authorList>
            <person name="Spang A."/>
            <person name="Saw J.H."/>
            <person name="Jorgensen S.L."/>
            <person name="Zaremba-Niedzwiedzka K."/>
            <person name="Martijn J."/>
            <person name="Lind A.E."/>
            <person name="van Eijk R."/>
            <person name="Schleper C."/>
            <person name="Guy L."/>
            <person name="Ettema T.J."/>
        </authorList>
    </citation>
    <scope>NUCLEOTIDE SEQUENCE</scope>
</reference>
<dbReference type="Pfam" id="PF00092">
    <property type="entry name" value="VWA"/>
    <property type="match status" value="1"/>
</dbReference>
<evidence type="ECO:0000259" key="1">
    <source>
        <dbReference type="PROSITE" id="PS50234"/>
    </source>
</evidence>
<proteinExistence type="predicted"/>
<organism evidence="2">
    <name type="scientific">marine sediment metagenome</name>
    <dbReference type="NCBI Taxonomy" id="412755"/>
    <lineage>
        <taxon>unclassified sequences</taxon>
        <taxon>metagenomes</taxon>
        <taxon>ecological metagenomes</taxon>
    </lineage>
</organism>
<gene>
    <name evidence="2" type="ORF">LCGC14_2088080</name>
</gene>
<feature type="domain" description="VWFA" evidence="1">
    <location>
        <begin position="1"/>
        <end position="117"/>
    </location>
</feature>
<dbReference type="InterPro" id="IPR002035">
    <property type="entry name" value="VWF_A"/>
</dbReference>